<dbReference type="Gene3D" id="1.10.1510.10">
    <property type="entry name" value="Uncharacterised protein YqeY/AIM41 PF09424, N-terminal domain"/>
    <property type="match status" value="1"/>
</dbReference>
<dbReference type="InterPro" id="IPR019004">
    <property type="entry name" value="YqeY/Aim41"/>
</dbReference>
<dbReference type="PANTHER" id="PTHR28055">
    <property type="entry name" value="ALTERED INHERITANCE OF MITOCHONDRIA PROTEIN 41, MITOCHONDRIAL"/>
    <property type="match status" value="1"/>
</dbReference>
<dbReference type="AlphaFoldDB" id="A0A1W1D113"/>
<dbReference type="Pfam" id="PF09424">
    <property type="entry name" value="YqeY"/>
    <property type="match status" value="1"/>
</dbReference>
<proteinExistence type="predicted"/>
<dbReference type="SUPFAM" id="SSF89095">
    <property type="entry name" value="GatB/YqeY motif"/>
    <property type="match status" value="1"/>
</dbReference>
<reference evidence="1" key="1">
    <citation type="submission" date="2016-10" db="EMBL/GenBank/DDBJ databases">
        <authorList>
            <person name="de Groot N.N."/>
        </authorList>
    </citation>
    <scope>NUCLEOTIDE SEQUENCE</scope>
</reference>
<protein>
    <submittedName>
        <fullName evidence="1">Transamidase GatB domain protein</fullName>
    </submittedName>
</protein>
<dbReference type="InterPro" id="IPR003789">
    <property type="entry name" value="Asn/Gln_tRNA_amidoTrase-B-like"/>
</dbReference>
<dbReference type="InterPro" id="IPR023168">
    <property type="entry name" value="GatB_Yqey_C_2"/>
</dbReference>
<dbReference type="Gene3D" id="1.10.10.410">
    <property type="match status" value="1"/>
</dbReference>
<dbReference type="EMBL" id="FPHM01000281">
    <property type="protein sequence ID" value="SFV71607.1"/>
    <property type="molecule type" value="Genomic_DNA"/>
</dbReference>
<dbReference type="GO" id="GO:0016884">
    <property type="term" value="F:carbon-nitrogen ligase activity, with glutamine as amido-N-donor"/>
    <property type="evidence" value="ECO:0007669"/>
    <property type="project" value="InterPro"/>
</dbReference>
<accession>A0A1W1D113</accession>
<organism evidence="1">
    <name type="scientific">hydrothermal vent metagenome</name>
    <dbReference type="NCBI Taxonomy" id="652676"/>
    <lineage>
        <taxon>unclassified sequences</taxon>
        <taxon>metagenomes</taxon>
        <taxon>ecological metagenomes</taxon>
    </lineage>
</organism>
<gene>
    <name evidence="1" type="ORF">MNB_SV-13-1274</name>
</gene>
<sequence>MNLNAQIKSDIKNAMRAKDVLKRNTLRNIQVAVKDIEVNQRREVTDADLEAILVKYAKQREDAMAQFKDAGRDDLVEQEKAELAIVKAYLPEPMSDEELETTLKEIIAQVGATSMRDMGKVMGKAKAVIGSKADGGRINIVVKKLLLTN</sequence>
<name>A0A1W1D113_9ZZZZ</name>
<dbReference type="InterPro" id="IPR042184">
    <property type="entry name" value="YqeY/Aim41_N"/>
</dbReference>
<dbReference type="PANTHER" id="PTHR28055:SF1">
    <property type="entry name" value="ALTERED INHERITANCE OF MITOCHONDRIA PROTEIN 41, MITOCHONDRIAL"/>
    <property type="match status" value="1"/>
</dbReference>
<evidence type="ECO:0000313" key="1">
    <source>
        <dbReference type="EMBL" id="SFV71607.1"/>
    </source>
</evidence>